<dbReference type="EMBL" id="HACG01013276">
    <property type="protein sequence ID" value="CEK60141.1"/>
    <property type="molecule type" value="Transcribed_RNA"/>
</dbReference>
<organism evidence="2">
    <name type="scientific">Arion vulgaris</name>
    <dbReference type="NCBI Taxonomy" id="1028688"/>
    <lineage>
        <taxon>Eukaryota</taxon>
        <taxon>Metazoa</taxon>
        <taxon>Spiralia</taxon>
        <taxon>Lophotrochozoa</taxon>
        <taxon>Mollusca</taxon>
        <taxon>Gastropoda</taxon>
        <taxon>Heterobranchia</taxon>
        <taxon>Euthyneura</taxon>
        <taxon>Panpulmonata</taxon>
        <taxon>Eupulmonata</taxon>
        <taxon>Stylommatophora</taxon>
        <taxon>Helicina</taxon>
        <taxon>Arionoidea</taxon>
        <taxon>Arionidae</taxon>
        <taxon>Arion</taxon>
    </lineage>
</organism>
<proteinExistence type="predicted"/>
<sequence length="102" mass="11242">PKYKDKTPTSVPKYKGKTPASALPRTTFPNAVPSIQFPCNFSLHGHTTTMFKSTMLTGPASQAATLHISKPISRCQTGDYSRCIHSKILLVRSASRFHYTTT</sequence>
<evidence type="ECO:0000256" key="1">
    <source>
        <dbReference type="SAM" id="MobiDB-lite"/>
    </source>
</evidence>
<reference evidence="2" key="1">
    <citation type="submission" date="2014-12" db="EMBL/GenBank/DDBJ databases">
        <title>Insight into the proteome of Arion vulgaris.</title>
        <authorList>
            <person name="Aradska J."/>
            <person name="Bulat T."/>
            <person name="Smidak R."/>
            <person name="Sarate P."/>
            <person name="Gangsoo J."/>
            <person name="Sialana F."/>
            <person name="Bilban M."/>
            <person name="Lubec G."/>
        </authorList>
    </citation>
    <scope>NUCLEOTIDE SEQUENCE</scope>
    <source>
        <tissue evidence="2">Skin</tissue>
    </source>
</reference>
<gene>
    <name evidence="2" type="primary">ORF38529</name>
</gene>
<protein>
    <submittedName>
        <fullName evidence="2">Uncharacterized protein</fullName>
    </submittedName>
</protein>
<evidence type="ECO:0000313" key="2">
    <source>
        <dbReference type="EMBL" id="CEK60141.1"/>
    </source>
</evidence>
<feature type="region of interest" description="Disordered" evidence="1">
    <location>
        <begin position="1"/>
        <end position="22"/>
    </location>
</feature>
<dbReference type="AlphaFoldDB" id="A0A0B6YWM1"/>
<feature type="non-terminal residue" evidence="2">
    <location>
        <position position="1"/>
    </location>
</feature>
<name>A0A0B6YWM1_9EUPU</name>
<accession>A0A0B6YWM1</accession>